<keyword evidence="2" id="KW-0472">Membrane</keyword>
<evidence type="ECO:0000256" key="2">
    <source>
        <dbReference type="SAM" id="Phobius"/>
    </source>
</evidence>
<dbReference type="RefSeq" id="WP_110106490.1">
    <property type="nucleotide sequence ID" value="NZ_JACBZZ010000001.1"/>
</dbReference>
<keyword evidence="2" id="KW-1133">Transmembrane helix</keyword>
<feature type="compositionally biased region" description="Low complexity" evidence="1">
    <location>
        <begin position="21"/>
        <end position="30"/>
    </location>
</feature>
<dbReference type="Proteomes" id="UP000246303">
    <property type="component" value="Unassembled WGS sequence"/>
</dbReference>
<comment type="caution">
    <text evidence="3">The sequence shown here is derived from an EMBL/GenBank/DDBJ whole genome shotgun (WGS) entry which is preliminary data.</text>
</comment>
<gene>
    <name evidence="3" type="ORF">CVS29_11690</name>
</gene>
<feature type="transmembrane region" description="Helical" evidence="2">
    <location>
        <begin position="57"/>
        <end position="79"/>
    </location>
</feature>
<name>A0A2V3DT43_9MICC</name>
<dbReference type="AlphaFoldDB" id="A0A2V3DT43"/>
<keyword evidence="2" id="KW-0812">Transmembrane</keyword>
<evidence type="ECO:0000313" key="4">
    <source>
        <dbReference type="Proteomes" id="UP000246303"/>
    </source>
</evidence>
<accession>A0A2V3DT43</accession>
<dbReference type="EMBL" id="QHLZ01000006">
    <property type="protein sequence ID" value="PXA65314.1"/>
    <property type="molecule type" value="Genomic_DNA"/>
</dbReference>
<organism evidence="3 4">
    <name type="scientific">Arthrobacter psychrochitiniphilus</name>
    <dbReference type="NCBI Taxonomy" id="291045"/>
    <lineage>
        <taxon>Bacteria</taxon>
        <taxon>Bacillati</taxon>
        <taxon>Actinomycetota</taxon>
        <taxon>Actinomycetes</taxon>
        <taxon>Micrococcales</taxon>
        <taxon>Micrococcaceae</taxon>
        <taxon>Arthrobacter</taxon>
    </lineage>
</organism>
<keyword evidence="4" id="KW-1185">Reference proteome</keyword>
<feature type="region of interest" description="Disordered" evidence="1">
    <location>
        <begin position="1"/>
        <end position="43"/>
    </location>
</feature>
<evidence type="ECO:0000313" key="3">
    <source>
        <dbReference type="EMBL" id="PXA65314.1"/>
    </source>
</evidence>
<sequence>MSENPENPYGQPVKTQAPYNQPGQAPAPYGQQPPAPYGQQPAPYGAPAVDPGKTLSIVAIILPFVGFGLVGMILGFVALSKSKKAGFGRNTLALVAVIIGALAVVASIIATIVIVVAAMNAVNEVGGLDLITQVVNQCQSTGAESVVVDGLEYSCAGY</sequence>
<evidence type="ECO:0000256" key="1">
    <source>
        <dbReference type="SAM" id="MobiDB-lite"/>
    </source>
</evidence>
<dbReference type="OrthoDB" id="4955310at2"/>
<proteinExistence type="predicted"/>
<feature type="transmembrane region" description="Helical" evidence="2">
    <location>
        <begin position="91"/>
        <end position="119"/>
    </location>
</feature>
<protein>
    <submittedName>
        <fullName evidence="3">DUF4190 domain-containing protein</fullName>
    </submittedName>
</protein>
<reference evidence="3 4" key="1">
    <citation type="submission" date="2018-05" db="EMBL/GenBank/DDBJ databases">
        <title>Genetic diversity of glacier-inhabiting Cryobacterium bacteria in China and description of Cryobacterium mengkeensis sp. nov. and Arthrobacter glacialis sp. nov.</title>
        <authorList>
            <person name="Liu Q."/>
            <person name="Xin Y.-H."/>
        </authorList>
    </citation>
    <scope>NUCLEOTIDE SEQUENCE [LARGE SCALE GENOMIC DNA]</scope>
    <source>
        <strain evidence="3 4">GP3</strain>
    </source>
</reference>